<dbReference type="PANTHER" id="PTHR43284:SF1">
    <property type="entry name" value="ASPARAGINE SYNTHETASE"/>
    <property type="match status" value="1"/>
</dbReference>
<sequence length="612" mass="71893">MPGLFGFFLKEPNDVNMNKSLLKQMAEKLQHKENYIIDTFIDSKVGLGRVSLGIFNKTSQPVSYKECLLYMDGHVDNLAELKSLLQHKTNSDLSDEELILHLFLLYKTDLPQLLKGIFNIIIYNSNESKLYIFCDRYAVLPLYFTLTSKGFYFAPEIKALMCIPELDKTLNKQALINFLTAGLFVGEETLFEKISLFPYGTQFIIDLKLNIKKLKYWEYPLNFNYNLSKITPSLIEEGTEKLKYAVQKYFIKDPNLKIGVTLSGGLDSRTICAFGSKIHPEIHCFHIKLKSKEAKIAHNICKKLGLKWRQIEFKQIDWNDILQIGSYLSDSHLVFSQFWLMGIIPYIKNLELALDGAVIDVLLKPLFVVFTALNEGIFNYQHAFKIILKKYYPLPSDYFRLFLSPSYWSKSKFFVENVIEHFKKFPTDDLGALSQYFYFTTRGRRFVWSLPLLNRNFVEVGFPGFDYDMFDFGTSLPINLRMEANLYRKILLINFPELKDIPWAKTGLPLTKYQSPLSKLKNKIKSYNYYIEKLTRYKFSFQREDWGYRFAHDLKFRQPLLNILLDKRTFNRGHVKEKNIRQLIEYQQKGKAPFSLIERLATIEIFYRMFID</sequence>
<dbReference type="GO" id="GO:0005524">
    <property type="term" value="F:ATP binding"/>
    <property type="evidence" value="ECO:0007669"/>
    <property type="project" value="UniProtKB-KW"/>
</dbReference>
<evidence type="ECO:0000256" key="2">
    <source>
        <dbReference type="ARBA" id="ARBA00012737"/>
    </source>
</evidence>
<comment type="catalytic activity">
    <reaction evidence="3">
        <text>L-aspartate + L-glutamine + ATP + H2O = L-asparagine + L-glutamate + AMP + diphosphate + H(+)</text>
        <dbReference type="Rhea" id="RHEA:12228"/>
        <dbReference type="ChEBI" id="CHEBI:15377"/>
        <dbReference type="ChEBI" id="CHEBI:15378"/>
        <dbReference type="ChEBI" id="CHEBI:29985"/>
        <dbReference type="ChEBI" id="CHEBI:29991"/>
        <dbReference type="ChEBI" id="CHEBI:30616"/>
        <dbReference type="ChEBI" id="CHEBI:33019"/>
        <dbReference type="ChEBI" id="CHEBI:58048"/>
        <dbReference type="ChEBI" id="CHEBI:58359"/>
        <dbReference type="ChEBI" id="CHEBI:456215"/>
        <dbReference type="EC" id="6.3.5.4"/>
    </reaction>
</comment>
<dbReference type="InterPro" id="IPR029055">
    <property type="entry name" value="Ntn_hydrolases_N"/>
</dbReference>
<comment type="pathway">
    <text evidence="1">Amino-acid biosynthesis; L-asparagine biosynthesis; L-asparagine from L-aspartate (L-Gln route): step 1/1.</text>
</comment>
<dbReference type="Proteomes" id="UP000886289">
    <property type="component" value="Unassembled WGS sequence"/>
</dbReference>
<dbReference type="InterPro" id="IPR017932">
    <property type="entry name" value="GATase_2_dom"/>
</dbReference>
<reference evidence="6" key="1">
    <citation type="journal article" date="2020" name="mSystems">
        <title>Genome- and Community-Level Interaction Insights into Carbon Utilization and Element Cycling Functions of Hydrothermarchaeota in Hydrothermal Sediment.</title>
        <authorList>
            <person name="Zhou Z."/>
            <person name="Liu Y."/>
            <person name="Xu W."/>
            <person name="Pan J."/>
            <person name="Luo Z.H."/>
            <person name="Li M."/>
        </authorList>
    </citation>
    <scope>NUCLEOTIDE SEQUENCE [LARGE SCALE GENOMIC DNA]</scope>
    <source>
        <strain evidence="6">HyVt-233</strain>
    </source>
</reference>
<dbReference type="EMBL" id="DRBS01000207">
    <property type="protein sequence ID" value="HDD44271.1"/>
    <property type="molecule type" value="Genomic_DNA"/>
</dbReference>
<feature type="binding site" evidence="4">
    <location>
        <position position="95"/>
    </location>
    <ligand>
        <name>L-glutamine</name>
        <dbReference type="ChEBI" id="CHEBI:58359"/>
    </ligand>
</feature>
<dbReference type="EC" id="6.3.5.4" evidence="2"/>
<evidence type="ECO:0000256" key="1">
    <source>
        <dbReference type="ARBA" id="ARBA00005187"/>
    </source>
</evidence>
<dbReference type="InterPro" id="IPR014729">
    <property type="entry name" value="Rossmann-like_a/b/a_fold"/>
</dbReference>
<proteinExistence type="predicted"/>
<dbReference type="AlphaFoldDB" id="A0A7C0Y9H2"/>
<dbReference type="Gene3D" id="3.60.20.10">
    <property type="entry name" value="Glutamine Phosphoribosylpyrophosphate, subunit 1, domain 1"/>
    <property type="match status" value="1"/>
</dbReference>
<dbReference type="InterPro" id="IPR051786">
    <property type="entry name" value="ASN_synthetase/amidase"/>
</dbReference>
<comment type="caution">
    <text evidence="6">The sequence shown here is derived from an EMBL/GenBank/DDBJ whole genome shotgun (WGS) entry which is preliminary data.</text>
</comment>
<dbReference type="Pfam" id="PF13537">
    <property type="entry name" value="GATase_7"/>
    <property type="match status" value="1"/>
</dbReference>
<keyword evidence="4" id="KW-0547">Nucleotide-binding</keyword>
<feature type="domain" description="Glutamine amidotransferase type-2" evidence="5">
    <location>
        <begin position="2"/>
        <end position="208"/>
    </location>
</feature>
<dbReference type="InterPro" id="IPR001962">
    <property type="entry name" value="Asn_synthase"/>
</dbReference>
<gene>
    <name evidence="6" type="ORF">ENG63_05360</name>
</gene>
<evidence type="ECO:0000313" key="6">
    <source>
        <dbReference type="EMBL" id="HDD44271.1"/>
    </source>
</evidence>
<evidence type="ECO:0000259" key="5">
    <source>
        <dbReference type="PROSITE" id="PS51278"/>
    </source>
</evidence>
<feature type="binding site" evidence="4">
    <location>
        <position position="287"/>
    </location>
    <ligand>
        <name>ATP</name>
        <dbReference type="ChEBI" id="CHEBI:30616"/>
    </ligand>
</feature>
<dbReference type="SUPFAM" id="SSF56235">
    <property type="entry name" value="N-terminal nucleophile aminohydrolases (Ntn hydrolases)"/>
    <property type="match status" value="1"/>
</dbReference>
<evidence type="ECO:0000256" key="3">
    <source>
        <dbReference type="ARBA" id="ARBA00048741"/>
    </source>
</evidence>
<dbReference type="PANTHER" id="PTHR43284">
    <property type="entry name" value="ASPARAGINE SYNTHETASE (GLUTAMINE-HYDROLYZING)"/>
    <property type="match status" value="1"/>
</dbReference>
<keyword evidence="4" id="KW-0067">ATP-binding</keyword>
<accession>A0A7C0Y9H2</accession>
<dbReference type="GO" id="GO:0006529">
    <property type="term" value="P:asparagine biosynthetic process"/>
    <property type="evidence" value="ECO:0007669"/>
    <property type="project" value="InterPro"/>
</dbReference>
<name>A0A7C0Y9H2_DESA2</name>
<dbReference type="Gene3D" id="3.40.50.620">
    <property type="entry name" value="HUPs"/>
    <property type="match status" value="1"/>
</dbReference>
<dbReference type="GO" id="GO:0004066">
    <property type="term" value="F:asparagine synthase (glutamine-hydrolyzing) activity"/>
    <property type="evidence" value="ECO:0007669"/>
    <property type="project" value="UniProtKB-EC"/>
</dbReference>
<protein>
    <recommendedName>
        <fullName evidence="2">asparagine synthase (glutamine-hydrolyzing)</fullName>
        <ecNumber evidence="2">6.3.5.4</ecNumber>
    </recommendedName>
</protein>
<evidence type="ECO:0000256" key="4">
    <source>
        <dbReference type="PIRSR" id="PIRSR001589-2"/>
    </source>
</evidence>
<dbReference type="SUPFAM" id="SSF52402">
    <property type="entry name" value="Adenine nucleotide alpha hydrolases-like"/>
    <property type="match status" value="1"/>
</dbReference>
<organism evidence="6">
    <name type="scientific">Desulfofervidus auxilii</name>
    <dbReference type="NCBI Taxonomy" id="1621989"/>
    <lineage>
        <taxon>Bacteria</taxon>
        <taxon>Pseudomonadati</taxon>
        <taxon>Thermodesulfobacteriota</taxon>
        <taxon>Candidatus Desulfofervidia</taxon>
        <taxon>Candidatus Desulfofervidales</taxon>
        <taxon>Candidatus Desulfofervidaceae</taxon>
        <taxon>Candidatus Desulfofervidus</taxon>
    </lineage>
</organism>
<dbReference type="Pfam" id="PF00733">
    <property type="entry name" value="Asn_synthase"/>
    <property type="match status" value="1"/>
</dbReference>
<dbReference type="PROSITE" id="PS51278">
    <property type="entry name" value="GATASE_TYPE_2"/>
    <property type="match status" value="1"/>
</dbReference>